<dbReference type="InterPro" id="IPR036397">
    <property type="entry name" value="RNaseH_sf"/>
</dbReference>
<dbReference type="Gene3D" id="3.10.10.10">
    <property type="entry name" value="HIV Type 1 Reverse Transcriptase, subunit A, domain 1"/>
    <property type="match status" value="1"/>
</dbReference>
<dbReference type="Gene3D" id="1.10.340.70">
    <property type="match status" value="1"/>
</dbReference>
<dbReference type="FunFam" id="3.30.70.270:FF:000020">
    <property type="entry name" value="Transposon Tf2-6 polyprotein-like Protein"/>
    <property type="match status" value="1"/>
</dbReference>
<organism evidence="16 17">
    <name type="scientific">Lichtheimia ornata</name>
    <dbReference type="NCBI Taxonomy" id="688661"/>
    <lineage>
        <taxon>Eukaryota</taxon>
        <taxon>Fungi</taxon>
        <taxon>Fungi incertae sedis</taxon>
        <taxon>Mucoromycota</taxon>
        <taxon>Mucoromycotina</taxon>
        <taxon>Mucoromycetes</taxon>
        <taxon>Mucorales</taxon>
        <taxon>Lichtheimiaceae</taxon>
        <taxon>Lichtheimia</taxon>
    </lineage>
</organism>
<dbReference type="Gene3D" id="3.30.420.10">
    <property type="entry name" value="Ribonuclease H-like superfamily/Ribonuclease H"/>
    <property type="match status" value="1"/>
</dbReference>
<evidence type="ECO:0000256" key="5">
    <source>
        <dbReference type="ARBA" id="ARBA00022759"/>
    </source>
</evidence>
<dbReference type="RefSeq" id="XP_058336267.1">
    <property type="nucleotide sequence ID" value="XM_058492967.1"/>
</dbReference>
<comment type="caution">
    <text evidence="16">The sequence shown here is derived from an EMBL/GenBank/DDBJ whole genome shotgun (WGS) entry which is preliminary data.</text>
</comment>
<accession>A0AAD7XV84</accession>
<dbReference type="InterPro" id="IPR001969">
    <property type="entry name" value="Aspartic_peptidase_AS"/>
</dbReference>
<dbReference type="CDD" id="cd00303">
    <property type="entry name" value="retropepsin_like"/>
    <property type="match status" value="1"/>
</dbReference>
<dbReference type="GO" id="GO:0006508">
    <property type="term" value="P:proteolysis"/>
    <property type="evidence" value="ECO:0007669"/>
    <property type="project" value="InterPro"/>
</dbReference>
<dbReference type="InterPro" id="IPR012337">
    <property type="entry name" value="RNaseH-like_sf"/>
</dbReference>
<reference evidence="16 17" key="1">
    <citation type="submission" date="2023-03" db="EMBL/GenBank/DDBJ databases">
        <title>Genome sequence of Lichtheimia ornata CBS 291.66.</title>
        <authorList>
            <person name="Mohabir J.T."/>
            <person name="Shea T.P."/>
            <person name="Kurbessoian T."/>
            <person name="Berby B."/>
            <person name="Fontaine J."/>
            <person name="Livny J."/>
            <person name="Gnirke A."/>
            <person name="Stajich J.E."/>
            <person name="Cuomo C.A."/>
        </authorList>
    </citation>
    <scope>NUCLEOTIDE SEQUENCE [LARGE SCALE GENOMIC DNA]</scope>
    <source>
        <strain evidence="16">CBS 291.66</strain>
    </source>
</reference>
<evidence type="ECO:0000256" key="1">
    <source>
        <dbReference type="ARBA" id="ARBA00022679"/>
    </source>
</evidence>
<dbReference type="PROSITE" id="PS50994">
    <property type="entry name" value="INTEGRASE"/>
    <property type="match status" value="1"/>
</dbReference>
<keyword evidence="2" id="KW-0548">Nucleotidyltransferase</keyword>
<dbReference type="SUPFAM" id="SSF53098">
    <property type="entry name" value="Ribonuclease H-like"/>
    <property type="match status" value="1"/>
</dbReference>
<gene>
    <name evidence="16" type="ORF">O0I10_013139</name>
</gene>
<dbReference type="GO" id="GO:0005634">
    <property type="term" value="C:nucleus"/>
    <property type="evidence" value="ECO:0007669"/>
    <property type="project" value="UniProtKB-ARBA"/>
</dbReference>
<dbReference type="InterPro" id="IPR016197">
    <property type="entry name" value="Chromo-like_dom_sf"/>
</dbReference>
<dbReference type="Pfam" id="PF00078">
    <property type="entry name" value="RVT_1"/>
    <property type="match status" value="1"/>
</dbReference>
<dbReference type="PANTHER" id="PTHR37984">
    <property type="entry name" value="PROTEIN CBG26694"/>
    <property type="match status" value="1"/>
</dbReference>
<evidence type="ECO:0000256" key="7">
    <source>
        <dbReference type="ARBA" id="ARBA00022842"/>
    </source>
</evidence>
<feature type="compositionally biased region" description="Polar residues" evidence="12">
    <location>
        <begin position="17"/>
        <end position="31"/>
    </location>
</feature>
<feature type="compositionally biased region" description="Low complexity" evidence="12">
    <location>
        <begin position="1"/>
        <end position="16"/>
    </location>
</feature>
<dbReference type="Gene3D" id="3.30.70.270">
    <property type="match status" value="2"/>
</dbReference>
<evidence type="ECO:0000256" key="10">
    <source>
        <dbReference type="ARBA" id="ARBA00022918"/>
    </source>
</evidence>
<dbReference type="GeneID" id="83220420"/>
<evidence type="ECO:0000256" key="6">
    <source>
        <dbReference type="ARBA" id="ARBA00022801"/>
    </source>
</evidence>
<feature type="compositionally biased region" description="Low complexity" evidence="12">
    <location>
        <begin position="32"/>
        <end position="44"/>
    </location>
</feature>
<dbReference type="InterPro" id="IPR021109">
    <property type="entry name" value="Peptidase_aspartic_dom_sf"/>
</dbReference>
<dbReference type="PANTHER" id="PTHR37984:SF5">
    <property type="entry name" value="PROTEIN NYNRIN-LIKE"/>
    <property type="match status" value="1"/>
</dbReference>
<dbReference type="Gene3D" id="2.40.70.10">
    <property type="entry name" value="Acid Proteases"/>
    <property type="match status" value="1"/>
</dbReference>
<keyword evidence="11" id="KW-0511">Multifunctional enzyme</keyword>
<dbReference type="InterPro" id="IPR043128">
    <property type="entry name" value="Rev_trsase/Diguanyl_cyclase"/>
</dbReference>
<feature type="domain" description="Chromo" evidence="13">
    <location>
        <begin position="1449"/>
        <end position="1501"/>
    </location>
</feature>
<evidence type="ECO:0000256" key="11">
    <source>
        <dbReference type="ARBA" id="ARBA00023268"/>
    </source>
</evidence>
<keyword evidence="5" id="KW-0255">Endonuclease</keyword>
<evidence type="ECO:0008006" key="18">
    <source>
        <dbReference type="Google" id="ProtNLM"/>
    </source>
</evidence>
<dbReference type="InterPro" id="IPR001584">
    <property type="entry name" value="Integrase_cat-core"/>
</dbReference>
<proteinExistence type="predicted"/>
<dbReference type="GO" id="GO:0004190">
    <property type="term" value="F:aspartic-type endopeptidase activity"/>
    <property type="evidence" value="ECO:0007669"/>
    <property type="project" value="UniProtKB-KW"/>
</dbReference>
<dbReference type="PROSITE" id="PS00141">
    <property type="entry name" value="ASP_PROTEASE"/>
    <property type="match status" value="1"/>
</dbReference>
<evidence type="ECO:0000256" key="9">
    <source>
        <dbReference type="ARBA" id="ARBA00022908"/>
    </source>
</evidence>
<evidence type="ECO:0000256" key="3">
    <source>
        <dbReference type="ARBA" id="ARBA00022722"/>
    </source>
</evidence>
<dbReference type="InterPro" id="IPR000477">
    <property type="entry name" value="RT_dom"/>
</dbReference>
<keyword evidence="4" id="KW-0645">Protease</keyword>
<name>A0AAD7XV84_9FUNG</name>
<evidence type="ECO:0000259" key="14">
    <source>
        <dbReference type="PROSITE" id="PS50878"/>
    </source>
</evidence>
<keyword evidence="9" id="KW-0229">DNA integration</keyword>
<dbReference type="Pfam" id="PF13650">
    <property type="entry name" value="Asp_protease_2"/>
    <property type="match status" value="1"/>
</dbReference>
<feature type="domain" description="Integrase catalytic" evidence="15">
    <location>
        <begin position="1159"/>
        <end position="1317"/>
    </location>
</feature>
<feature type="domain" description="Reverse transcriptase" evidence="14">
    <location>
        <begin position="649"/>
        <end position="831"/>
    </location>
</feature>
<evidence type="ECO:0000313" key="17">
    <source>
        <dbReference type="Proteomes" id="UP001234581"/>
    </source>
</evidence>
<keyword evidence="10" id="KW-0695">RNA-directed DNA polymerase</keyword>
<keyword evidence="1" id="KW-0808">Transferase</keyword>
<keyword evidence="17" id="KW-1185">Reference proteome</keyword>
<dbReference type="InterPro" id="IPR000953">
    <property type="entry name" value="Chromo/chromo_shadow_dom"/>
</dbReference>
<dbReference type="Gene3D" id="2.40.50.40">
    <property type="match status" value="1"/>
</dbReference>
<evidence type="ECO:0000313" key="16">
    <source>
        <dbReference type="EMBL" id="KAJ8651352.1"/>
    </source>
</evidence>
<dbReference type="CDD" id="cd01647">
    <property type="entry name" value="RT_LTR"/>
    <property type="match status" value="1"/>
</dbReference>
<dbReference type="Proteomes" id="UP001234581">
    <property type="component" value="Unassembled WGS sequence"/>
</dbReference>
<dbReference type="GO" id="GO:0004519">
    <property type="term" value="F:endonuclease activity"/>
    <property type="evidence" value="ECO:0007669"/>
    <property type="project" value="UniProtKB-KW"/>
</dbReference>
<feature type="region of interest" description="Disordered" evidence="12">
    <location>
        <begin position="1508"/>
        <end position="1536"/>
    </location>
</feature>
<keyword evidence="7" id="KW-0460">Magnesium</keyword>
<evidence type="ECO:0000259" key="15">
    <source>
        <dbReference type="PROSITE" id="PS50994"/>
    </source>
</evidence>
<dbReference type="Pfam" id="PF17919">
    <property type="entry name" value="RT_RNaseH_2"/>
    <property type="match status" value="1"/>
</dbReference>
<keyword evidence="8" id="KW-0694">RNA-binding</keyword>
<dbReference type="InterPro" id="IPR041588">
    <property type="entry name" value="Integrase_H2C2"/>
</dbReference>
<evidence type="ECO:0000256" key="12">
    <source>
        <dbReference type="SAM" id="MobiDB-lite"/>
    </source>
</evidence>
<dbReference type="GO" id="GO:0003723">
    <property type="term" value="F:RNA binding"/>
    <property type="evidence" value="ECO:0007669"/>
    <property type="project" value="UniProtKB-KW"/>
</dbReference>
<dbReference type="Pfam" id="PF00665">
    <property type="entry name" value="rve"/>
    <property type="match status" value="1"/>
</dbReference>
<keyword evidence="4" id="KW-0064">Aspartyl protease</keyword>
<evidence type="ECO:0000256" key="8">
    <source>
        <dbReference type="ARBA" id="ARBA00022884"/>
    </source>
</evidence>
<sequence length="1536" mass="173458">MSTSPSQHSQGSSDQSPMNLGSPISSPTDTHSVVSVPSSNSSSSLQRATDAIDRVVASLANLAERLSLDDITPEERQALHQESQQASKDLEALKGIYRKMTKKDKSNHSSRPVVPQDLPMLQWTGNVHDKTKLIFGSVEECLNRFEDVIVSYNQDLDEAWGRLLPRMLSPEQRSWYDDNLRPYTHLPWTFARKTLIKKYGIHDGERQSQAMFDLLDMSMKNDESVEYYTDRFNKTRREAGLEDNLAIAAVYTKSLVPDLYKQVRLAQVNLPVELRSTTEQAANVARGLYATVIGATKKYHATNNSKTANNIHDKNKKPEAKKFCNLHKKGNHTTSECRTLARELGNKVSKRDNSTKSHEQKRCFKCNESWLPGHVCKCKLAIRSAHFSGDHHVSNIALDHTSEQNLIDLNDDINDDVDMQDAQHPCVQCKFIRMASHATASSTDLTHTIYVPITIQEHKVWAIVDTGATISSITPSLSTKLSVPIIPSSGHIDLAASGVSVPRTGTTSPINCIYDGKSFTHSFEVFPINADADVSIGTDLMSKLGISIQGLATSWERPSPPFALDSNIEMDKPNDSPAGTTIEHNELLHAIQPALRKNAQIPVTSFCTMPESVVYLNTGAAPPVYRPQYPLAEHLLPVLEEQIQKWLADGVIIPAPPRNGWNSPLTVAPKKDAQGNPTNFRPCLDPRHINNLLPEHRYPLPHIEQIFHALTGATVFTTLDLKSAFHRFKIHEPDQHKTTFTFRNRPYCFQACPFGLKHISAVFQKCMHTLLDDLPFVATFVDDVVIFSKSMAEHREHVITVIQRLTDVNLILNADKCHFAQKSIYLLGFCIDANGRHPDPRKLVNVDEWPIPKTGKDIQRFLGLINFFRSHLPLAAELTAPLDALRNHGSLAKVWQDVHLDAFNNVKAALLAAPVLSHPDITRPFFVATDASNHGIGAVLYQIDPDTQERQYISFVARALTKSERNYFTTKRELLAIVFALKKFHQFLWGKKFTLYTDHKALIYLHTQPHATPMIVGWLDVICNYDVDIVHLPGIQNVLPDRLSRLFAPQETSLTLEGGNSQFKSPFAHSISHAATKLMHRLFKPTEMITPPEEERTKLLEQSHLNGHFGADAIVNDLHDNGIFWTNMKDDALKHVGSCLPCQRYNIGKHGYHPLRSINADGPGDHWAIDLCELHCTTPSGNNYILVMVDVFTRFCVLRPIRFKSAIDIVKELSSVFSLFGYPKIIQSDNGSEFKNNFVHLLSKHTGMDHRLVTPYHPRANGLAERMVETVKTALFKRLEGRPETWDLYLDSTMYAINTKHHSDLKTRPFALMFARQPNAMRDYSQGKSANPAEVTKSIMKRMKEMEDIVIPGIHEGRKARNEVTKTRYNKTHRMHKDIPIGSQVMIVNVNRSSKTDPIYDGPYIVHFRTPKGNYVLRDKMGKLLQRNIPPHQVKRVSDDPKADGDTFYEFEAIVDHRSHAQHGYPEYRVHWRGYSDEDDTWEPAENFSDISAINAYIKRRFPNGIPSDDPFYAAAPNNDGARATKRRRTDTSRRT</sequence>
<evidence type="ECO:0000259" key="13">
    <source>
        <dbReference type="PROSITE" id="PS50013"/>
    </source>
</evidence>
<evidence type="ECO:0000256" key="2">
    <source>
        <dbReference type="ARBA" id="ARBA00022695"/>
    </source>
</evidence>
<dbReference type="PROSITE" id="PS50013">
    <property type="entry name" value="CHROMO_2"/>
    <property type="match status" value="1"/>
</dbReference>
<keyword evidence="3" id="KW-0540">Nuclease</keyword>
<dbReference type="InterPro" id="IPR043502">
    <property type="entry name" value="DNA/RNA_pol_sf"/>
</dbReference>
<dbReference type="Pfam" id="PF17921">
    <property type="entry name" value="Integrase_H2C2"/>
    <property type="match status" value="1"/>
</dbReference>
<dbReference type="GO" id="GO:0003964">
    <property type="term" value="F:RNA-directed DNA polymerase activity"/>
    <property type="evidence" value="ECO:0007669"/>
    <property type="project" value="UniProtKB-KW"/>
</dbReference>
<evidence type="ECO:0000256" key="4">
    <source>
        <dbReference type="ARBA" id="ARBA00022750"/>
    </source>
</evidence>
<dbReference type="SUPFAM" id="SSF50630">
    <property type="entry name" value="Acid proteases"/>
    <property type="match status" value="1"/>
</dbReference>
<protein>
    <recommendedName>
        <fullName evidence="18">Reverse transcriptase</fullName>
    </recommendedName>
</protein>
<dbReference type="InterPro" id="IPR023780">
    <property type="entry name" value="Chromo_domain"/>
</dbReference>
<feature type="region of interest" description="Disordered" evidence="12">
    <location>
        <begin position="1"/>
        <end position="46"/>
    </location>
</feature>
<dbReference type="CDD" id="cd00024">
    <property type="entry name" value="CD_CSD"/>
    <property type="match status" value="1"/>
</dbReference>
<dbReference type="Pfam" id="PF00385">
    <property type="entry name" value="Chromo"/>
    <property type="match status" value="1"/>
</dbReference>
<dbReference type="SMART" id="SM00298">
    <property type="entry name" value="CHROMO"/>
    <property type="match status" value="1"/>
</dbReference>
<keyword evidence="6" id="KW-0378">Hydrolase</keyword>
<dbReference type="EMBL" id="JARTCD010000265">
    <property type="protein sequence ID" value="KAJ8651352.1"/>
    <property type="molecule type" value="Genomic_DNA"/>
</dbReference>
<dbReference type="InterPro" id="IPR050951">
    <property type="entry name" value="Retrovirus_Pol_polyprotein"/>
</dbReference>
<dbReference type="SUPFAM" id="SSF56672">
    <property type="entry name" value="DNA/RNA polymerases"/>
    <property type="match status" value="1"/>
</dbReference>
<dbReference type="PROSITE" id="PS50878">
    <property type="entry name" value="RT_POL"/>
    <property type="match status" value="1"/>
</dbReference>
<dbReference type="SUPFAM" id="SSF54160">
    <property type="entry name" value="Chromo domain-like"/>
    <property type="match status" value="1"/>
</dbReference>
<dbReference type="InterPro" id="IPR041577">
    <property type="entry name" value="RT_RNaseH_2"/>
</dbReference>
<dbReference type="CDD" id="cd09274">
    <property type="entry name" value="RNase_HI_RT_Ty3"/>
    <property type="match status" value="1"/>
</dbReference>
<dbReference type="GO" id="GO:0015074">
    <property type="term" value="P:DNA integration"/>
    <property type="evidence" value="ECO:0007669"/>
    <property type="project" value="UniProtKB-KW"/>
</dbReference>